<dbReference type="AlphaFoldDB" id="A0A4Z1FM29"/>
<evidence type="ECO:0000313" key="1">
    <source>
        <dbReference type="EMBL" id="TGO24610.1"/>
    </source>
</evidence>
<dbReference type="EMBL" id="PQXI01000099">
    <property type="protein sequence ID" value="TGO24610.1"/>
    <property type="molecule type" value="Genomic_DNA"/>
</dbReference>
<dbReference type="Proteomes" id="UP000297910">
    <property type="component" value="Unassembled WGS sequence"/>
</dbReference>
<proteinExistence type="predicted"/>
<gene>
    <name evidence="1" type="ORF">BPAE_0099g00430</name>
</gene>
<sequence length="195" mass="23006">MCLNKTPRYWCCHIPGQIDGIDQNNRIVPDTPTPAPDCDGKGSSCPSYRECKRKYFQQKQLCPECTNKINQYPRVKKELETWSKEIFYHKVTNEVVGSLNDKRRDNGEQILTDSEKLQIRDSVERHFDIAIEEPYYAELFAFQFEYFRNDRLVPDVKRRVLSEKENQIARKDATSSSYAEVDVHSLSVFWTYFSR</sequence>
<evidence type="ECO:0000313" key="2">
    <source>
        <dbReference type="Proteomes" id="UP000297910"/>
    </source>
</evidence>
<accession>A0A4Z1FM29</accession>
<protein>
    <submittedName>
        <fullName evidence="1">Uncharacterized protein</fullName>
    </submittedName>
</protein>
<organism evidence="1 2">
    <name type="scientific">Botrytis paeoniae</name>
    <dbReference type="NCBI Taxonomy" id="278948"/>
    <lineage>
        <taxon>Eukaryota</taxon>
        <taxon>Fungi</taxon>
        <taxon>Dikarya</taxon>
        <taxon>Ascomycota</taxon>
        <taxon>Pezizomycotina</taxon>
        <taxon>Leotiomycetes</taxon>
        <taxon>Helotiales</taxon>
        <taxon>Sclerotiniaceae</taxon>
        <taxon>Botrytis</taxon>
    </lineage>
</organism>
<name>A0A4Z1FM29_9HELO</name>
<comment type="caution">
    <text evidence="1">The sequence shown here is derived from an EMBL/GenBank/DDBJ whole genome shotgun (WGS) entry which is preliminary data.</text>
</comment>
<reference evidence="1 2" key="1">
    <citation type="submission" date="2017-12" db="EMBL/GenBank/DDBJ databases">
        <title>Comparative genomics of Botrytis spp.</title>
        <authorList>
            <person name="Valero-Jimenez C.A."/>
            <person name="Tapia P."/>
            <person name="Veloso J."/>
            <person name="Silva-Moreno E."/>
            <person name="Staats M."/>
            <person name="Valdes J.H."/>
            <person name="Van Kan J.A.L."/>
        </authorList>
    </citation>
    <scope>NUCLEOTIDE SEQUENCE [LARGE SCALE GENOMIC DNA]</scope>
    <source>
        <strain evidence="1 2">Bp0003</strain>
    </source>
</reference>
<keyword evidence="2" id="KW-1185">Reference proteome</keyword>